<organism evidence="3 4">
    <name type="scientific">Candidatus Aquarickettsia rohweri</name>
    <dbReference type="NCBI Taxonomy" id="2602574"/>
    <lineage>
        <taxon>Bacteria</taxon>
        <taxon>Pseudomonadati</taxon>
        <taxon>Pseudomonadota</taxon>
        <taxon>Alphaproteobacteria</taxon>
        <taxon>Rickettsiales</taxon>
        <taxon>Candidatus Midichloriaceae</taxon>
        <taxon>Candidatus Aquarickettsia</taxon>
    </lineage>
</organism>
<dbReference type="PANTHER" id="PTHR43639">
    <property type="entry name" value="OXIDOREDUCTASE, SHORT-CHAIN DEHYDROGENASE/REDUCTASE FAMILY (AFU_ORTHOLOGUE AFUA_5G02870)"/>
    <property type="match status" value="1"/>
</dbReference>
<dbReference type="Proteomes" id="UP000279470">
    <property type="component" value="Unassembled WGS sequence"/>
</dbReference>
<dbReference type="Gene3D" id="3.40.50.720">
    <property type="entry name" value="NAD(P)-binding Rossmann-like Domain"/>
    <property type="match status" value="1"/>
</dbReference>
<evidence type="ECO:0000256" key="1">
    <source>
        <dbReference type="ARBA" id="ARBA00006484"/>
    </source>
</evidence>
<dbReference type="PRINTS" id="PR00081">
    <property type="entry name" value="GDHRDH"/>
</dbReference>
<dbReference type="EMBL" id="RXFM01000025">
    <property type="protein sequence ID" value="RST68918.1"/>
    <property type="molecule type" value="Genomic_DNA"/>
</dbReference>
<name>A0A3R9YBM5_9RICK</name>
<accession>A0A3R9YBM5</accession>
<evidence type="ECO:0000313" key="3">
    <source>
        <dbReference type="EMBL" id="RST68918.1"/>
    </source>
</evidence>
<dbReference type="SUPFAM" id="SSF51735">
    <property type="entry name" value="NAD(P)-binding Rossmann-fold domains"/>
    <property type="match status" value="1"/>
</dbReference>
<dbReference type="InterPro" id="IPR036291">
    <property type="entry name" value="NAD(P)-bd_dom_sf"/>
</dbReference>
<sequence>MNLIIKQLSYALITGSAKRIGRNIAIFLAKEGWDIIIHYNKSTNEAQNLHKIIFGLNKECLLYQADFSKNENLDPTIQKLPIGLIVNNASIFNNDSLKNITKDNLINNLNTNFITPTLITKKILDHSTYEGQINIINILDSIIYKLPKNFSSYYFSKKSFADYTRLSAKLYAPNARINGISLGQILKNDNQSEKNFKKSFYNNPLGYSGTIDEICNTIDFILKNRSITGQIISLDGGSHLDNVNYP</sequence>
<evidence type="ECO:0000256" key="2">
    <source>
        <dbReference type="ARBA" id="ARBA00023002"/>
    </source>
</evidence>
<gene>
    <name evidence="3" type="ORF">EIC27_02515</name>
</gene>
<evidence type="ECO:0000313" key="4">
    <source>
        <dbReference type="Proteomes" id="UP000279470"/>
    </source>
</evidence>
<protein>
    <submittedName>
        <fullName evidence="3">SDR family oxidoreductase</fullName>
    </submittedName>
</protein>
<dbReference type="PANTHER" id="PTHR43639:SF1">
    <property type="entry name" value="SHORT-CHAIN DEHYDROGENASE_REDUCTASE FAMILY PROTEIN"/>
    <property type="match status" value="1"/>
</dbReference>
<keyword evidence="4" id="KW-1185">Reference proteome</keyword>
<dbReference type="Pfam" id="PF13561">
    <property type="entry name" value="adh_short_C2"/>
    <property type="match status" value="1"/>
</dbReference>
<proteinExistence type="inferred from homology"/>
<dbReference type="GO" id="GO:0016491">
    <property type="term" value="F:oxidoreductase activity"/>
    <property type="evidence" value="ECO:0007669"/>
    <property type="project" value="UniProtKB-KW"/>
</dbReference>
<dbReference type="AlphaFoldDB" id="A0A3R9YBM5"/>
<dbReference type="InterPro" id="IPR002347">
    <property type="entry name" value="SDR_fam"/>
</dbReference>
<comment type="similarity">
    <text evidence="1">Belongs to the short-chain dehydrogenases/reductases (SDR) family.</text>
</comment>
<reference evidence="4" key="1">
    <citation type="submission" date="2018-11" db="EMBL/GenBank/DDBJ databases">
        <title>Phylogenetic, genomic, and biogeographic characterization of a novel and ubiquitous marine invertebrate-associated Rickettsiales parasite, Candidatus Marinoinvertebrata rohwerii, gen. nov., sp. nov.</title>
        <authorList>
            <person name="Klinges J.G."/>
            <person name="Rosales S.M."/>
            <person name="Mcminds R."/>
            <person name="Shaver E.C."/>
            <person name="Shantz A."/>
            <person name="Peters E.C."/>
            <person name="Burkepile D.E."/>
            <person name="Silliman B.R."/>
            <person name="Vega Thurber R.L."/>
        </authorList>
    </citation>
    <scope>NUCLEOTIDE SEQUENCE [LARGE SCALE GENOMIC DNA]</scope>
    <source>
        <strain evidence="4">a_cerv_44</strain>
    </source>
</reference>
<dbReference type="OrthoDB" id="9786360at2"/>
<comment type="caution">
    <text evidence="3">The sequence shown here is derived from an EMBL/GenBank/DDBJ whole genome shotgun (WGS) entry which is preliminary data.</text>
</comment>
<keyword evidence="2" id="KW-0560">Oxidoreductase</keyword>